<dbReference type="InterPro" id="IPR032285">
    <property type="entry name" value="Metallophos_N"/>
</dbReference>
<evidence type="ECO:0000313" key="3">
    <source>
        <dbReference type="Proteomes" id="UP000823603"/>
    </source>
</evidence>
<reference evidence="2" key="2">
    <citation type="journal article" date="2021" name="PeerJ">
        <title>Extensive microbial diversity within the chicken gut microbiome revealed by metagenomics and culture.</title>
        <authorList>
            <person name="Gilroy R."/>
            <person name="Ravi A."/>
            <person name="Getino M."/>
            <person name="Pursley I."/>
            <person name="Horton D.L."/>
            <person name="Alikhan N.F."/>
            <person name="Baker D."/>
            <person name="Gharbi K."/>
            <person name="Hall N."/>
            <person name="Watson M."/>
            <person name="Adriaenssens E.M."/>
            <person name="Foster-Nyarko E."/>
            <person name="Jarju S."/>
            <person name="Secka A."/>
            <person name="Antonio M."/>
            <person name="Oren A."/>
            <person name="Chaudhuri R.R."/>
            <person name="La Ragione R."/>
            <person name="Hildebrand F."/>
            <person name="Pallen M.J."/>
        </authorList>
    </citation>
    <scope>NUCLEOTIDE SEQUENCE</scope>
    <source>
        <strain evidence="2">B2-22910</strain>
    </source>
</reference>
<sequence length="138" mass="14957">MCDVSVSANGRTPQGQVFVSVTDSGPVEQKAGYTSYGRVIDYEGNPVPGVAVSDGEIVTTTDDKGQYYLRSEKEEGFVFISVPKNYRVAVNRTVRSSKNSPVQNPLMKYTTSFSSLKKTAKAGWPSLPIPILQTGPMT</sequence>
<dbReference type="InterPro" id="IPR008969">
    <property type="entry name" value="CarboxyPept-like_regulatory"/>
</dbReference>
<dbReference type="AlphaFoldDB" id="A0A9D9IER3"/>
<dbReference type="EMBL" id="JADIMB010000091">
    <property type="protein sequence ID" value="MBO8471383.1"/>
    <property type="molecule type" value="Genomic_DNA"/>
</dbReference>
<organism evidence="2 3">
    <name type="scientific">Candidatus Cryptobacteroides faecavium</name>
    <dbReference type="NCBI Taxonomy" id="2840762"/>
    <lineage>
        <taxon>Bacteria</taxon>
        <taxon>Pseudomonadati</taxon>
        <taxon>Bacteroidota</taxon>
        <taxon>Bacteroidia</taxon>
        <taxon>Bacteroidales</taxon>
        <taxon>Candidatus Cryptobacteroides</taxon>
    </lineage>
</organism>
<name>A0A9D9IER3_9BACT</name>
<reference evidence="2" key="1">
    <citation type="submission" date="2020-10" db="EMBL/GenBank/DDBJ databases">
        <authorList>
            <person name="Gilroy R."/>
        </authorList>
    </citation>
    <scope>NUCLEOTIDE SEQUENCE</scope>
    <source>
        <strain evidence="2">B2-22910</strain>
    </source>
</reference>
<feature type="domain" description="Calcineurin-like phosphoesterase N-terminal" evidence="1">
    <location>
        <begin position="37"/>
        <end position="93"/>
    </location>
</feature>
<accession>A0A9D9IER3</accession>
<comment type="caution">
    <text evidence="2">The sequence shown here is derived from an EMBL/GenBank/DDBJ whole genome shotgun (WGS) entry which is preliminary data.</text>
</comment>
<proteinExistence type="predicted"/>
<gene>
    <name evidence="2" type="ORF">IAB82_06265</name>
</gene>
<evidence type="ECO:0000313" key="2">
    <source>
        <dbReference type="EMBL" id="MBO8471383.1"/>
    </source>
</evidence>
<protein>
    <recommendedName>
        <fullName evidence="1">Calcineurin-like phosphoesterase N-terminal domain-containing protein</fullName>
    </recommendedName>
</protein>
<dbReference type="Pfam" id="PF16371">
    <property type="entry name" value="MetallophosN"/>
    <property type="match status" value="1"/>
</dbReference>
<dbReference type="Proteomes" id="UP000823603">
    <property type="component" value="Unassembled WGS sequence"/>
</dbReference>
<dbReference type="SUPFAM" id="SSF49464">
    <property type="entry name" value="Carboxypeptidase regulatory domain-like"/>
    <property type="match status" value="1"/>
</dbReference>
<evidence type="ECO:0000259" key="1">
    <source>
        <dbReference type="Pfam" id="PF16371"/>
    </source>
</evidence>